<gene>
    <name evidence="2" type="ORF">AHMF7616_00977</name>
</gene>
<dbReference type="PANTHER" id="PTHR36109:SF2">
    <property type="entry name" value="MEMBRANE PROTEIN"/>
    <property type="match status" value="1"/>
</dbReference>
<evidence type="ECO:0000256" key="1">
    <source>
        <dbReference type="SAM" id="MobiDB-lite"/>
    </source>
</evidence>
<reference evidence="2 3" key="1">
    <citation type="submission" date="2018-04" db="EMBL/GenBank/DDBJ databases">
        <title>Adhaeribacter sp. HMF7616 genome sequencing and assembly.</title>
        <authorList>
            <person name="Kang H."/>
            <person name="Kang J."/>
            <person name="Cha I."/>
            <person name="Kim H."/>
            <person name="Joh K."/>
        </authorList>
    </citation>
    <scope>NUCLEOTIDE SEQUENCE [LARGE SCALE GENOMIC DNA]</scope>
    <source>
        <strain evidence="2 3">HMF7616</strain>
    </source>
</reference>
<name>A0A369QCF8_9BACT</name>
<dbReference type="AlphaFoldDB" id="A0A369QCF8"/>
<keyword evidence="3" id="KW-1185">Reference proteome</keyword>
<evidence type="ECO:0000313" key="3">
    <source>
        <dbReference type="Proteomes" id="UP000253919"/>
    </source>
</evidence>
<feature type="compositionally biased region" description="Low complexity" evidence="1">
    <location>
        <begin position="1"/>
        <end position="84"/>
    </location>
</feature>
<dbReference type="EMBL" id="QASA01000001">
    <property type="protein sequence ID" value="RDC62384.1"/>
    <property type="molecule type" value="Genomic_DNA"/>
</dbReference>
<evidence type="ECO:0000313" key="2">
    <source>
        <dbReference type="EMBL" id="RDC62384.1"/>
    </source>
</evidence>
<comment type="caution">
    <text evidence="2">The sequence shown here is derived from an EMBL/GenBank/DDBJ whole genome shotgun (WGS) entry which is preliminary data.</text>
</comment>
<sequence length="252" mass="25092">MENTTGNNNQNSGSFDNPNNSNNPFSTSNTDYNTAGSSSSSDSNLSGSSLGAAAAGATSLGGSSLGNTSGSGSTFGNSNSGGTSRMMTGMFRDRASAERAYSSLQSRGYSKDDVNLVMSDDTRKKHFGDHTPDSDLGDKALEGAGAGSAIGGTLGAIVGAVAAIGTSVALPGLGLIIAGPLAAGLAGAGAGGLTGGLLGALVGSGIPEDHAKEYESGVKDGGIVMGVHPRTEEDAHHFENEWRNSHGESIYR</sequence>
<accession>A0A369QCF8</accession>
<dbReference type="RefSeq" id="WP_317047583.1">
    <property type="nucleotide sequence ID" value="NZ_QASA01000001.1"/>
</dbReference>
<organism evidence="2 3">
    <name type="scientific">Adhaeribacter pallidiroseus</name>
    <dbReference type="NCBI Taxonomy" id="2072847"/>
    <lineage>
        <taxon>Bacteria</taxon>
        <taxon>Pseudomonadati</taxon>
        <taxon>Bacteroidota</taxon>
        <taxon>Cytophagia</taxon>
        <taxon>Cytophagales</taxon>
        <taxon>Hymenobacteraceae</taxon>
        <taxon>Adhaeribacter</taxon>
    </lineage>
</organism>
<dbReference type="InterPro" id="IPR052948">
    <property type="entry name" value="Low_temp-induced_all0457"/>
</dbReference>
<proteinExistence type="predicted"/>
<dbReference type="Proteomes" id="UP000253919">
    <property type="component" value="Unassembled WGS sequence"/>
</dbReference>
<protein>
    <submittedName>
        <fullName evidence="2">Sericin</fullName>
    </submittedName>
</protein>
<dbReference type="PANTHER" id="PTHR36109">
    <property type="entry name" value="MEMBRANE PROTEIN-RELATED"/>
    <property type="match status" value="1"/>
</dbReference>
<feature type="region of interest" description="Disordered" evidence="1">
    <location>
        <begin position="1"/>
        <end position="87"/>
    </location>
</feature>